<dbReference type="InterPro" id="IPR016047">
    <property type="entry name" value="M23ase_b-sheet_dom"/>
</dbReference>
<evidence type="ECO:0000313" key="5">
    <source>
        <dbReference type="Proteomes" id="UP000886891"/>
    </source>
</evidence>
<dbReference type="InterPro" id="IPR050570">
    <property type="entry name" value="Cell_wall_metabolism_enzyme"/>
</dbReference>
<reference evidence="4" key="2">
    <citation type="journal article" date="2021" name="PeerJ">
        <title>Extensive microbial diversity within the chicken gut microbiome revealed by metagenomics and culture.</title>
        <authorList>
            <person name="Gilroy R."/>
            <person name="Ravi A."/>
            <person name="Getino M."/>
            <person name="Pursley I."/>
            <person name="Horton D.L."/>
            <person name="Alikhan N.F."/>
            <person name="Baker D."/>
            <person name="Gharbi K."/>
            <person name="Hall N."/>
            <person name="Watson M."/>
            <person name="Adriaenssens E.M."/>
            <person name="Foster-Nyarko E."/>
            <person name="Jarju S."/>
            <person name="Secka A."/>
            <person name="Antonio M."/>
            <person name="Oren A."/>
            <person name="Chaudhuri R.R."/>
            <person name="La Ragione R."/>
            <person name="Hildebrand F."/>
            <person name="Pallen M.J."/>
        </authorList>
    </citation>
    <scope>NUCLEOTIDE SEQUENCE</scope>
    <source>
        <strain evidence="4">23406</strain>
    </source>
</reference>
<dbReference type="AlphaFoldDB" id="A0A9D1SX06"/>
<evidence type="ECO:0000256" key="2">
    <source>
        <dbReference type="SAM" id="Phobius"/>
    </source>
</evidence>
<dbReference type="Pfam" id="PF01551">
    <property type="entry name" value="Peptidase_M23"/>
    <property type="match status" value="1"/>
</dbReference>
<name>A0A9D1SX06_9FIRM</name>
<dbReference type="GO" id="GO:0004222">
    <property type="term" value="F:metalloendopeptidase activity"/>
    <property type="evidence" value="ECO:0007669"/>
    <property type="project" value="TreeGrafter"/>
</dbReference>
<keyword evidence="2" id="KW-0812">Transmembrane</keyword>
<dbReference type="Gene3D" id="2.70.70.10">
    <property type="entry name" value="Glucose Permease (Domain IIA)"/>
    <property type="match status" value="1"/>
</dbReference>
<dbReference type="CDD" id="cd12797">
    <property type="entry name" value="M23_peptidase"/>
    <property type="match status" value="1"/>
</dbReference>
<keyword evidence="2" id="KW-1133">Transmembrane helix</keyword>
<keyword evidence="2" id="KW-0472">Membrane</keyword>
<evidence type="ECO:0000259" key="3">
    <source>
        <dbReference type="Pfam" id="PF01551"/>
    </source>
</evidence>
<dbReference type="SUPFAM" id="SSF51261">
    <property type="entry name" value="Duplicated hybrid motif"/>
    <property type="match status" value="1"/>
</dbReference>
<feature type="region of interest" description="Disordered" evidence="1">
    <location>
        <begin position="46"/>
        <end position="89"/>
    </location>
</feature>
<organism evidence="4 5">
    <name type="scientific">Candidatus Stercoripulliclostridium merdipullorum</name>
    <dbReference type="NCBI Taxonomy" id="2840952"/>
    <lineage>
        <taxon>Bacteria</taxon>
        <taxon>Bacillati</taxon>
        <taxon>Bacillota</taxon>
        <taxon>Clostridia</taxon>
        <taxon>Eubacteriales</taxon>
        <taxon>Candidatus Stercoripulliclostridium</taxon>
    </lineage>
</organism>
<proteinExistence type="predicted"/>
<dbReference type="EMBL" id="DVOH01000013">
    <property type="protein sequence ID" value="HIU99814.1"/>
    <property type="molecule type" value="Genomic_DNA"/>
</dbReference>
<dbReference type="PANTHER" id="PTHR21666:SF291">
    <property type="entry name" value="STAGE II SPORULATION PROTEIN Q"/>
    <property type="match status" value="1"/>
</dbReference>
<comment type="caution">
    <text evidence="4">The sequence shown here is derived from an EMBL/GenBank/DDBJ whole genome shotgun (WGS) entry which is preliminary data.</text>
</comment>
<evidence type="ECO:0000256" key="1">
    <source>
        <dbReference type="SAM" id="MobiDB-lite"/>
    </source>
</evidence>
<sequence length="226" mass="24225">MEKKYASGKGKIKAFFKKNVYYIIMGVCILAIAAMVTVAVVASNNQDGPTDPVINDQQPDDNKPTENPDDNKPTENPDDNKPTENPDPIVFGMPVASADIIKDYAMDSLVFSQTLQQYQVHNGIDFGGEEGTAVLAVYDGTVADVTYDVLNGHVVKIDHGDGLVSYYGSLAEPTLKKGDVIKKGATIGTMSTSATSEMADGAHVHFAVYLNGNVVSPYDYLPVGDK</sequence>
<dbReference type="PANTHER" id="PTHR21666">
    <property type="entry name" value="PEPTIDASE-RELATED"/>
    <property type="match status" value="1"/>
</dbReference>
<gene>
    <name evidence="4" type="ORF">IAB14_01710</name>
</gene>
<feature type="domain" description="M23ase beta-sheet core" evidence="3">
    <location>
        <begin position="120"/>
        <end position="217"/>
    </location>
</feature>
<reference evidence="4" key="1">
    <citation type="submission" date="2020-10" db="EMBL/GenBank/DDBJ databases">
        <authorList>
            <person name="Gilroy R."/>
        </authorList>
    </citation>
    <scope>NUCLEOTIDE SEQUENCE</scope>
    <source>
        <strain evidence="4">23406</strain>
    </source>
</reference>
<accession>A0A9D1SX06</accession>
<feature type="transmembrane region" description="Helical" evidence="2">
    <location>
        <begin position="20"/>
        <end position="42"/>
    </location>
</feature>
<protein>
    <submittedName>
        <fullName evidence="4">M23 family metallopeptidase</fullName>
    </submittedName>
</protein>
<dbReference type="InterPro" id="IPR011055">
    <property type="entry name" value="Dup_hybrid_motif"/>
</dbReference>
<evidence type="ECO:0000313" key="4">
    <source>
        <dbReference type="EMBL" id="HIU99814.1"/>
    </source>
</evidence>
<feature type="compositionally biased region" description="Basic and acidic residues" evidence="1">
    <location>
        <begin position="60"/>
        <end position="84"/>
    </location>
</feature>
<dbReference type="Proteomes" id="UP000886891">
    <property type="component" value="Unassembled WGS sequence"/>
</dbReference>